<feature type="non-terminal residue" evidence="1">
    <location>
        <position position="1"/>
    </location>
</feature>
<protein>
    <submittedName>
        <fullName evidence="1">Uncharacterized protein</fullName>
    </submittedName>
</protein>
<dbReference type="AlphaFoldDB" id="A0A0K2UU60"/>
<proteinExistence type="predicted"/>
<sequence length="54" mass="5839">AFFKATTNNLQKLGSASFLSSYGPTLNSCSANQLKHCMYTFILLAQSALIGHID</sequence>
<accession>A0A0K2UU60</accession>
<name>A0A0K2UU60_LEPSM</name>
<reference evidence="1" key="1">
    <citation type="submission" date="2014-05" db="EMBL/GenBank/DDBJ databases">
        <authorList>
            <person name="Chronopoulou M."/>
        </authorList>
    </citation>
    <scope>NUCLEOTIDE SEQUENCE</scope>
    <source>
        <tissue evidence="1">Whole organism</tissue>
    </source>
</reference>
<evidence type="ECO:0000313" key="1">
    <source>
        <dbReference type="EMBL" id="CDW41251.1"/>
    </source>
</evidence>
<dbReference type="EMBL" id="HACA01023890">
    <property type="protein sequence ID" value="CDW41251.1"/>
    <property type="molecule type" value="Transcribed_RNA"/>
</dbReference>
<organism evidence="1">
    <name type="scientific">Lepeophtheirus salmonis</name>
    <name type="common">Salmon louse</name>
    <name type="synonym">Caligus salmonis</name>
    <dbReference type="NCBI Taxonomy" id="72036"/>
    <lineage>
        <taxon>Eukaryota</taxon>
        <taxon>Metazoa</taxon>
        <taxon>Ecdysozoa</taxon>
        <taxon>Arthropoda</taxon>
        <taxon>Crustacea</taxon>
        <taxon>Multicrustacea</taxon>
        <taxon>Hexanauplia</taxon>
        <taxon>Copepoda</taxon>
        <taxon>Siphonostomatoida</taxon>
        <taxon>Caligidae</taxon>
        <taxon>Lepeophtheirus</taxon>
    </lineage>
</organism>